<sequence length="312" mass="33152">MTDSSAVLIDGPWRHHFVAANGARFHVAVSEPAGDGATDGTAPLVVLLHGFPQMWWAWRHQLPVLAAAGYRAVAMDLRGAGASDKPPIGNDVPTLARDVAGVVRSLGARTAVVVGQGLGATVAWSMPALQPRVTRAVAALSTPHPAAMHTAAVARHLATRTTARRLGFFQLPWLPERRMLHGDLAVRLLTEWGAPGWLDAGTAETYRTAARVPFAAHSGMEQLRWLVRSTPRVDGQRYLAAVRRPVEVPVLQAHGTADRCIPVAAARAAAGTAPGSPLTFRLVEGAGHFLAEEAPEATTDLLVDWLGRLPVS</sequence>
<dbReference type="OrthoDB" id="2987348at2"/>
<keyword evidence="4" id="KW-1185">Reference proteome</keyword>
<dbReference type="InterPro" id="IPR000639">
    <property type="entry name" value="Epox_hydrolase-like"/>
</dbReference>
<keyword evidence="1 3" id="KW-0378">Hydrolase</keyword>
<protein>
    <submittedName>
        <fullName evidence="3">Alpha/beta hydrolase</fullName>
    </submittedName>
</protein>
<dbReference type="PANTHER" id="PTHR43329">
    <property type="entry name" value="EPOXIDE HYDROLASE"/>
    <property type="match status" value="1"/>
</dbReference>
<dbReference type="AlphaFoldDB" id="A0A0A0BVR7"/>
<dbReference type="GO" id="GO:0016787">
    <property type="term" value="F:hydrolase activity"/>
    <property type="evidence" value="ECO:0007669"/>
    <property type="project" value="UniProtKB-KW"/>
</dbReference>
<name>A0A0A0BVR7_9CELL</name>
<dbReference type="EMBL" id="AXCY01000009">
    <property type="protein sequence ID" value="KGM12080.1"/>
    <property type="molecule type" value="Genomic_DNA"/>
</dbReference>
<dbReference type="RefSeq" id="WP_043603299.1">
    <property type="nucleotide sequence ID" value="NZ_AXCY01000009.1"/>
</dbReference>
<evidence type="ECO:0000313" key="3">
    <source>
        <dbReference type="EMBL" id="KGM12080.1"/>
    </source>
</evidence>
<dbReference type="InterPro" id="IPR029058">
    <property type="entry name" value="AB_hydrolase_fold"/>
</dbReference>
<comment type="caution">
    <text evidence="3">The sequence shown here is derived from an EMBL/GenBank/DDBJ whole genome shotgun (WGS) entry which is preliminary data.</text>
</comment>
<dbReference type="Gene3D" id="3.40.50.1820">
    <property type="entry name" value="alpha/beta hydrolase"/>
    <property type="match status" value="1"/>
</dbReference>
<dbReference type="SUPFAM" id="SSF53474">
    <property type="entry name" value="alpha/beta-Hydrolases"/>
    <property type="match status" value="1"/>
</dbReference>
<evidence type="ECO:0000259" key="2">
    <source>
        <dbReference type="Pfam" id="PF00561"/>
    </source>
</evidence>
<organism evidence="3 4">
    <name type="scientific">Cellulomonas carbonis T26</name>
    <dbReference type="NCBI Taxonomy" id="947969"/>
    <lineage>
        <taxon>Bacteria</taxon>
        <taxon>Bacillati</taxon>
        <taxon>Actinomycetota</taxon>
        <taxon>Actinomycetes</taxon>
        <taxon>Micrococcales</taxon>
        <taxon>Cellulomonadaceae</taxon>
        <taxon>Cellulomonas</taxon>
    </lineage>
</organism>
<dbReference type="Pfam" id="PF00561">
    <property type="entry name" value="Abhydrolase_1"/>
    <property type="match status" value="1"/>
</dbReference>
<evidence type="ECO:0000313" key="4">
    <source>
        <dbReference type="Proteomes" id="UP000029839"/>
    </source>
</evidence>
<dbReference type="Proteomes" id="UP000029839">
    <property type="component" value="Unassembled WGS sequence"/>
</dbReference>
<dbReference type="InterPro" id="IPR000073">
    <property type="entry name" value="AB_hydrolase_1"/>
</dbReference>
<accession>A0A0A0BVR7</accession>
<gene>
    <name evidence="3" type="ORF">N868_02835</name>
</gene>
<proteinExistence type="predicted"/>
<feature type="domain" description="AB hydrolase-1" evidence="2">
    <location>
        <begin position="43"/>
        <end position="295"/>
    </location>
</feature>
<evidence type="ECO:0000256" key="1">
    <source>
        <dbReference type="ARBA" id="ARBA00022801"/>
    </source>
</evidence>
<reference evidence="3 4" key="1">
    <citation type="submission" date="2013-08" db="EMBL/GenBank/DDBJ databases">
        <title>Genome sequencing of Cellulomonas carbonis T26.</title>
        <authorList>
            <person name="Chen F."/>
            <person name="Li Y."/>
            <person name="Wang G."/>
        </authorList>
    </citation>
    <scope>NUCLEOTIDE SEQUENCE [LARGE SCALE GENOMIC DNA]</scope>
    <source>
        <strain evidence="3 4">T26</strain>
    </source>
</reference>
<dbReference type="PRINTS" id="PR00412">
    <property type="entry name" value="EPOXHYDRLASE"/>
</dbReference>
<reference evidence="3 4" key="2">
    <citation type="journal article" date="2015" name="Stand. Genomic Sci.">
        <title>Draft genome sequence of Cellulomonas carbonis T26(T) and comparative analysis of six Cellulomonas genomes.</title>
        <authorList>
            <person name="Zhuang W."/>
            <person name="Zhang S."/>
            <person name="Xia X."/>
            <person name="Wang G."/>
        </authorList>
    </citation>
    <scope>NUCLEOTIDE SEQUENCE [LARGE SCALE GENOMIC DNA]</scope>
    <source>
        <strain evidence="3 4">T26</strain>
    </source>
</reference>